<name>A0A4Q1QLI5_9ACTN</name>
<dbReference type="EMBL" id="SDIF01000091">
    <property type="protein sequence ID" value="RXS62759.1"/>
    <property type="molecule type" value="Genomic_DNA"/>
</dbReference>
<dbReference type="SMART" id="SM00306">
    <property type="entry name" value="HintN"/>
    <property type="match status" value="1"/>
</dbReference>
<dbReference type="CDD" id="cd00081">
    <property type="entry name" value="Hint"/>
    <property type="match status" value="1"/>
</dbReference>
<accession>A0A4Q1QLI5</accession>
<keyword evidence="1" id="KW-0175">Coiled coil</keyword>
<sequence length="1363" mass="143845">MRGMVMLLPLIFDIRQRGLLTNRKRISLRRRMRSRRGRGRVTRAIRALHLSLLCALLAGLLAPAPAWADDGATDPGEQTSALIPARRAWVVEQWKAGGPGVRAAAEVALTGDQDDVMHFFAVVNGETFQDDRVAAAQKANVGGRSLQAAARTALDGTPEDLAAFLEDGWQGPLAEDQRVRVAQIINEGGPGVREAGRAALNGSAEDVRKFLEEGRYTKRDEDQRVELAQILNSGGPEVRTAGRIALNGSADDIREFLEVGQYVARARDEEQTSVAELAEEAREAGRRAKSETEAAKKASAHAVTASELAKKAAKAAATEAEAAKDDSRKAAGAAQRAASAASQAASAAQEAIGAARAATQSARVAANSAAQAASAAAGASQAASRARGAAAAAAINAGDASAARKAAEVARAAAQGADRAADAADEAHKAATDAGDAAQDAVAAGANAQAAANAAEEAGNYAGQSDAHAAQARRAAAEARRHADEATRAANAATALARKAATAAGQARDAARSAAKHANAAAKDADEAADHAGEAASAATKSAAHAKAAQEDADAASAAVDKAKDIYALAREFEAAEILTRTNEGIEHAKDLKADNDELQADRTAAAEELKKFQTEAQRLAAEAGQDGADAKDVVVKGRKVALLAMKSGGPWSQAAAETALGGADDDVAAYVRTGWKEALQQDDRVDVGRLAGESPLESVRNAAEQALKGDAAQISAFLATGQYQAGAEDFRVEIAQVINRGGPGVREAGRAALNSGSTDKYCEFLATGQYTARTEDERVRAAQLINSGGPEMKAAGRIALESPPQLLHTFIEAGQYTAQRKDLLAATHKARVQQLIAEAARTAATAQQNAAEARRVAALAVRKTDEAKKYAKQAQTSADAAKASAAEAAKSAKEAEASAARAAESAKTARKAEADANHAASNAATSAADATVSAQLAHVSANTAWAEARRARASATAAGKDATAAHKAAEEAFNIALDKFKAEAEAQRKAEAEAKKKAAKDPGKIARDQYMCGVMGCDAAHNFPSWCIRNEGYCTILAAGEKLEPGLEKIWKFEKDLIGIGMLQECAQTGDLETCLQLAQDVSFGSKLRLLSRTYRALRFLEKGCTQCFPAGTRVLMGDRSTRNIEDITPGEKVLATDPETGRTAPRKVTRRIVTEDDKHFNELTLTTPNGPRTLNATYEHPFWSPSQHRWLQAQALTPGTTLLSNDGTTVRVQANRPFDKHARTYNLTVDELHTYYVLAGSTPVLVHNSRCGHLEGERDYDVYHPETGNRITDIDHIDDGVLWEEKSALYGDETWISKQIDGKLKKYLEARQHMPGYEDSPIGFRLTNPLIDPRFRAALEQHVGNLRQANPGVDIRLEFAP</sequence>
<dbReference type="PANTHER" id="PTHR23242:SF9">
    <property type="entry name" value="TRANSCRIPTION FACTOR HOXA13"/>
    <property type="match status" value="1"/>
</dbReference>
<dbReference type="InterPro" id="IPR005506">
    <property type="entry name" value="DUF312_ALF"/>
</dbReference>
<feature type="compositionally biased region" description="Basic and acidic residues" evidence="2">
    <location>
        <begin position="523"/>
        <end position="533"/>
    </location>
</feature>
<keyword evidence="5" id="KW-1185">Reference proteome</keyword>
<feature type="compositionally biased region" description="Low complexity" evidence="2">
    <location>
        <begin position="462"/>
        <end position="474"/>
    </location>
</feature>
<dbReference type="NCBIfam" id="TIGR01443">
    <property type="entry name" value="intein_Cterm"/>
    <property type="match status" value="1"/>
</dbReference>
<feature type="coiled-coil region" evidence="1">
    <location>
        <begin position="546"/>
        <end position="623"/>
    </location>
</feature>
<evidence type="ECO:0000259" key="3">
    <source>
        <dbReference type="SMART" id="SM00306"/>
    </source>
</evidence>
<dbReference type="InterPro" id="IPR003587">
    <property type="entry name" value="Hint_dom_N"/>
</dbReference>
<feature type="coiled-coil region" evidence="1">
    <location>
        <begin position="830"/>
        <end position="857"/>
    </location>
</feature>
<feature type="region of interest" description="Disordered" evidence="2">
    <location>
        <begin position="507"/>
        <end position="537"/>
    </location>
</feature>
<dbReference type="Pfam" id="PF07591">
    <property type="entry name" value="PT-HINT"/>
    <property type="match status" value="1"/>
</dbReference>
<organism evidence="4 5">
    <name type="scientific">Streptomyces sioyaensis</name>
    <dbReference type="NCBI Taxonomy" id="67364"/>
    <lineage>
        <taxon>Bacteria</taxon>
        <taxon>Bacillati</taxon>
        <taxon>Actinomycetota</taxon>
        <taxon>Actinomycetes</taxon>
        <taxon>Kitasatosporales</taxon>
        <taxon>Streptomycetaceae</taxon>
        <taxon>Streptomyces</taxon>
    </lineage>
</organism>
<dbReference type="PROSITE" id="PS50818">
    <property type="entry name" value="INTEIN_C_TER"/>
    <property type="match status" value="1"/>
</dbReference>
<proteinExistence type="predicted"/>
<feature type="region of interest" description="Disordered" evidence="2">
    <location>
        <begin position="902"/>
        <end position="921"/>
    </location>
</feature>
<feature type="compositionally biased region" description="Basic and acidic residues" evidence="2">
    <location>
        <begin position="475"/>
        <end position="487"/>
    </location>
</feature>
<dbReference type="Pfam" id="PF03752">
    <property type="entry name" value="ALF"/>
    <property type="match status" value="8"/>
</dbReference>
<dbReference type="GO" id="GO:0016539">
    <property type="term" value="P:intein-mediated protein splicing"/>
    <property type="evidence" value="ECO:0007669"/>
    <property type="project" value="InterPro"/>
</dbReference>
<comment type="caution">
    <text evidence="4">The sequence shown here is derived from an EMBL/GenBank/DDBJ whole genome shotgun (WGS) entry which is preliminary data.</text>
</comment>
<gene>
    <name evidence="4" type="ORF">EST54_25105</name>
</gene>
<protein>
    <submittedName>
        <fullName evidence="4">Chemotaxis protein</fullName>
    </submittedName>
</protein>
<evidence type="ECO:0000256" key="2">
    <source>
        <dbReference type="SAM" id="MobiDB-lite"/>
    </source>
</evidence>
<feature type="region of interest" description="Disordered" evidence="2">
    <location>
        <begin position="268"/>
        <end position="303"/>
    </location>
</feature>
<reference evidence="4 5" key="1">
    <citation type="submission" date="2019-01" db="EMBL/GenBank/DDBJ databases">
        <title>Draft genome sequences of the type strain Streptomyces sioyaensis DSM 40032 and its novel strain, TM32, a thermotolerant antibiotics-producing actinobacterium.</title>
        <authorList>
            <person name="Nakaew N."/>
            <person name="Lumyong S."/>
            <person name="Sloan W.T."/>
            <person name="Sungthong R."/>
        </authorList>
    </citation>
    <scope>NUCLEOTIDE SEQUENCE [LARGE SCALE GENOMIC DNA]</scope>
    <source>
        <strain evidence="4 5">DSM 40032</strain>
    </source>
</reference>
<dbReference type="InterPro" id="IPR036844">
    <property type="entry name" value="Hint_dom_sf"/>
</dbReference>
<dbReference type="Proteomes" id="UP000289482">
    <property type="component" value="Unassembled WGS sequence"/>
</dbReference>
<feature type="domain" description="Hint" evidence="3">
    <location>
        <begin position="1107"/>
        <end position="1208"/>
    </location>
</feature>
<dbReference type="PROSITE" id="PS50817">
    <property type="entry name" value="INTEIN_N_TER"/>
    <property type="match status" value="1"/>
</dbReference>
<feature type="region of interest" description="Disordered" evidence="2">
    <location>
        <begin position="462"/>
        <end position="492"/>
    </location>
</feature>
<dbReference type="PANTHER" id="PTHR23242">
    <property type="entry name" value="TRANSCRIPTION FACTOR HOXA13"/>
    <property type="match status" value="1"/>
</dbReference>
<dbReference type="InterPro" id="IPR006141">
    <property type="entry name" value="Intein_N"/>
</dbReference>
<dbReference type="SUPFAM" id="SSF51294">
    <property type="entry name" value="Hedgehog/intein (Hint) domain"/>
    <property type="match status" value="1"/>
</dbReference>
<evidence type="ECO:0000313" key="4">
    <source>
        <dbReference type="EMBL" id="RXS62759.1"/>
    </source>
</evidence>
<dbReference type="Gene3D" id="2.170.16.10">
    <property type="entry name" value="Hedgehog/Intein (Hint) domain"/>
    <property type="match status" value="1"/>
</dbReference>
<evidence type="ECO:0000256" key="1">
    <source>
        <dbReference type="SAM" id="Coils"/>
    </source>
</evidence>
<feature type="compositionally biased region" description="Low complexity" evidence="2">
    <location>
        <begin position="507"/>
        <end position="522"/>
    </location>
</feature>
<dbReference type="InterPro" id="IPR030934">
    <property type="entry name" value="Intein_C"/>
</dbReference>
<evidence type="ECO:0000313" key="5">
    <source>
        <dbReference type="Proteomes" id="UP000289482"/>
    </source>
</evidence>
<feature type="compositionally biased region" description="Basic and acidic residues" evidence="2">
    <location>
        <begin position="279"/>
        <end position="296"/>
    </location>
</feature>